<dbReference type="Pfam" id="PF24235">
    <property type="entry name" value="RHG29_45_N"/>
    <property type="match status" value="1"/>
</dbReference>
<dbReference type="InterPro" id="IPR002219">
    <property type="entry name" value="PKC_DAG/PE"/>
</dbReference>
<accession>A0A6P3WCU8</accession>
<evidence type="ECO:0000256" key="2">
    <source>
        <dbReference type="ARBA" id="ARBA00022723"/>
    </source>
</evidence>
<feature type="region of interest" description="Disordered" evidence="9">
    <location>
        <begin position="1"/>
        <end position="38"/>
    </location>
</feature>
<organism evidence="13 14">
    <name type="scientific">Clupea harengus</name>
    <name type="common">Atlantic herring</name>
    <dbReference type="NCBI Taxonomy" id="7950"/>
    <lineage>
        <taxon>Eukaryota</taxon>
        <taxon>Metazoa</taxon>
        <taxon>Chordata</taxon>
        <taxon>Craniata</taxon>
        <taxon>Vertebrata</taxon>
        <taxon>Euteleostomi</taxon>
        <taxon>Actinopterygii</taxon>
        <taxon>Neopterygii</taxon>
        <taxon>Teleostei</taxon>
        <taxon>Clupei</taxon>
        <taxon>Clupeiformes</taxon>
        <taxon>Clupeoidei</taxon>
        <taxon>Clupeidae</taxon>
        <taxon>Clupea</taxon>
    </lineage>
</organism>
<feature type="compositionally biased region" description="Gly residues" evidence="9">
    <location>
        <begin position="503"/>
        <end position="512"/>
    </location>
</feature>
<dbReference type="GO" id="GO:0005737">
    <property type="term" value="C:cytoplasm"/>
    <property type="evidence" value="ECO:0007669"/>
    <property type="project" value="TreeGrafter"/>
</dbReference>
<dbReference type="InterPro" id="IPR051025">
    <property type="entry name" value="RhoGAP"/>
</dbReference>
<dbReference type="RefSeq" id="XP_012695017.2">
    <property type="nucleotide sequence ID" value="XM_012839563.3"/>
</dbReference>
<evidence type="ECO:0000259" key="11">
    <source>
        <dbReference type="PROSITE" id="PS50238"/>
    </source>
</evidence>
<keyword evidence="3" id="KW-0863">Zinc-finger</keyword>
<dbReference type="PROSITE" id="PS00479">
    <property type="entry name" value="ZF_DAG_PE_1"/>
    <property type="match status" value="1"/>
</dbReference>
<feature type="region of interest" description="Disordered" evidence="9">
    <location>
        <begin position="316"/>
        <end position="365"/>
    </location>
</feature>
<keyword evidence="13" id="KW-1185">Reference proteome</keyword>
<dbReference type="PROSITE" id="PS50081">
    <property type="entry name" value="ZF_DAG_PE_2"/>
    <property type="match status" value="1"/>
</dbReference>
<proteinExistence type="predicted"/>
<dbReference type="KEGG" id="char:105910815"/>
<evidence type="ECO:0000256" key="6">
    <source>
        <dbReference type="ARBA" id="ARBA00040783"/>
    </source>
</evidence>
<dbReference type="SUPFAM" id="SSF57889">
    <property type="entry name" value="Cysteine-rich domain"/>
    <property type="match status" value="1"/>
</dbReference>
<dbReference type="SUPFAM" id="SSF103657">
    <property type="entry name" value="BAR/IMD domain-like"/>
    <property type="match status" value="1"/>
</dbReference>
<keyword evidence="5 8" id="KW-0175">Coiled coil</keyword>
<evidence type="ECO:0000256" key="4">
    <source>
        <dbReference type="ARBA" id="ARBA00022833"/>
    </source>
</evidence>
<feature type="compositionally biased region" description="Low complexity" evidence="9">
    <location>
        <begin position="1170"/>
        <end position="1183"/>
    </location>
</feature>
<keyword evidence="4" id="KW-0862">Zinc</keyword>
<evidence type="ECO:0000256" key="5">
    <source>
        <dbReference type="ARBA" id="ARBA00023054"/>
    </source>
</evidence>
<evidence type="ECO:0000256" key="3">
    <source>
        <dbReference type="ARBA" id="ARBA00022771"/>
    </source>
</evidence>
<dbReference type="GO" id="GO:0051056">
    <property type="term" value="P:regulation of small GTPase mediated signal transduction"/>
    <property type="evidence" value="ECO:0007669"/>
    <property type="project" value="UniProtKB-ARBA"/>
</dbReference>
<dbReference type="GO" id="GO:0008270">
    <property type="term" value="F:zinc ion binding"/>
    <property type="evidence" value="ECO:0007669"/>
    <property type="project" value="UniProtKB-KW"/>
</dbReference>
<dbReference type="SMART" id="SM00324">
    <property type="entry name" value="RhoGAP"/>
    <property type="match status" value="1"/>
</dbReference>
<sequence>MLGPHTGGSPTPPHPWASEDSGLAADCQGSTTNPPRGEPEYIMRLVEDLRRFAAVLLSLKDAFLAEEEPASMHRVVQERLTELLGILRAIIAKHPTLNSTHILGATGNLIAKVKGVNFKEVNKENKETIFGDIHTSIDSLAFTFGNVVSDFLMGDVDSTSNLGLSKSRSLSFDNLTGDAGEYGRVPEDATSPLPDVDVSQLKNGRGVESALLYAKAWSKYTKDLLAWVDKHISLDIECAKSMAKMAESAKMLFSQQDYMPFREIYISAFKKDIEYSQLLLQTASALQTNKFIQPLLSRRTELDKLRKELKEQWQREQKKMHETDVAMKKAYQQQVQRREEYDKVRGASGRTEEEQGSGGRQRDKRRRLEEEALLKTEEAQEQYKACEAEAESRRVALASTQTSILTQIRELLFQCDLTLKAVTVNLFQLQRAQSSCLPAAQHSLSERARRYQPGQNYTHFLSSLPREHTHLKTRSYDLTSTGSRDEVDGDLRSAPRRRASGGDFTGGGGGGSDSESAGGSSESHSIDSPVASPVTMGRGLPRTPSTGTMSSADDLDVRDPDNGLGDGPGELTSSPGPFQNVQMSKAAQTHRLRRLRAPTKCRECDGLVVFHGAECEECSLACHKKCLEALSIQCGHRKLQGRLALFGEDFAQVARGSHDGVPFIIRKCAAEVESRALTLKGIYRVNGAKSRVEKLCQAFENGKELVELSDHSPHDISNVLKLYLRQLPEPLIQYRFYNDVIGIAKETQKIVMVEAAAEHESSGKTLSMEVQRVVLKMRDLLHHLPPTHYRTLHFLLAHLYRVSEQEEENKMSASNLGIIFGPTLVHARQTGAEVSLSSLVDYPYQALAVELLIRYHQSILPLPFTSPPQQGLRRNAHSLLDIKETQPNRGQHRHSCFSPEVQLSDGLQQETGLLSPGRFNIEGLRSGGSNRSPVMMRSPPALLQRVPLRPMSMPVSVPVSVPMTTPVSVLVERRLPPAIPDADTNTHKDGSTQSEPNAGMGPSIAADPKQGVGGDTCKGTGPDEQPDGAKVMATDLSCAAGPGADVPDSGLKTAEDTNTNSSAGVKASQVHGTVLDTQVLRRTWEKEYRPPLLTPRTAMILSNLPRPSADTTSPSSITNTATTTSSVVTMFPRSPYSVSVGHGGPPVVFRAPRTLHPPVGTFYQPPQTPSPTAVDTSPASTPSPSTPTSPPTSTTTRQRLRSSLQELEPREAHFV</sequence>
<dbReference type="InterPro" id="IPR031160">
    <property type="entry name" value="F_BAR_dom"/>
</dbReference>
<evidence type="ECO:0000313" key="13">
    <source>
        <dbReference type="Proteomes" id="UP000515152"/>
    </source>
</evidence>
<dbReference type="PANTHER" id="PTHR15228:SF7">
    <property type="entry name" value="RHO GTPASE-ACTIVATING PROTEIN 29"/>
    <property type="match status" value="1"/>
</dbReference>
<feature type="domain" description="Rho-GAP" evidence="11">
    <location>
        <begin position="648"/>
        <end position="860"/>
    </location>
</feature>
<dbReference type="InterPro" id="IPR046349">
    <property type="entry name" value="C1-like_sf"/>
</dbReference>
<feature type="region of interest" description="Disordered" evidence="9">
    <location>
        <begin position="474"/>
        <end position="580"/>
    </location>
</feature>
<feature type="region of interest" description="Disordered" evidence="9">
    <location>
        <begin position="1158"/>
        <end position="1215"/>
    </location>
</feature>
<dbReference type="InterPro" id="IPR000198">
    <property type="entry name" value="RhoGAP_dom"/>
</dbReference>
<dbReference type="Proteomes" id="UP000515152">
    <property type="component" value="Chromosome 10"/>
</dbReference>
<feature type="compositionally biased region" description="Basic and acidic residues" evidence="9">
    <location>
        <begin position="483"/>
        <end position="493"/>
    </location>
</feature>
<keyword evidence="2" id="KW-0479">Metal-binding</keyword>
<dbReference type="InterPro" id="IPR054713">
    <property type="entry name" value="GMIP/FCHO2-like_FCH"/>
</dbReference>
<dbReference type="AlphaFoldDB" id="A0A6P3WCU8"/>
<dbReference type="PANTHER" id="PTHR15228">
    <property type="entry name" value="SPERMATHECAL PHYSIOLOGY VARIANT"/>
    <property type="match status" value="1"/>
</dbReference>
<feature type="region of interest" description="Disordered" evidence="9">
    <location>
        <begin position="977"/>
        <end position="1068"/>
    </location>
</feature>
<feature type="compositionally biased region" description="Basic and acidic residues" evidence="9">
    <location>
        <begin position="336"/>
        <end position="353"/>
    </location>
</feature>
<dbReference type="InterPro" id="IPR057028">
    <property type="entry name" value="RHG29_45_N"/>
</dbReference>
<feature type="compositionally biased region" description="Polar residues" evidence="9">
    <location>
        <begin position="571"/>
        <end position="580"/>
    </location>
</feature>
<dbReference type="Pfam" id="PF00620">
    <property type="entry name" value="RhoGAP"/>
    <property type="match status" value="1"/>
</dbReference>
<feature type="compositionally biased region" description="Basic and acidic residues" evidence="9">
    <location>
        <begin position="316"/>
        <end position="327"/>
    </location>
</feature>
<evidence type="ECO:0000259" key="12">
    <source>
        <dbReference type="PROSITE" id="PS51741"/>
    </source>
</evidence>
<feature type="domain" description="Phorbol-ester/DAG-type" evidence="10">
    <location>
        <begin position="589"/>
        <end position="634"/>
    </location>
</feature>
<reference evidence="14" key="1">
    <citation type="submission" date="2025-08" db="UniProtKB">
        <authorList>
            <consortium name="RefSeq"/>
        </authorList>
    </citation>
    <scope>IDENTIFICATION</scope>
</reference>
<name>A0A6P3WCU8_CLUHA</name>
<dbReference type="GO" id="GO:0005096">
    <property type="term" value="F:GTPase activator activity"/>
    <property type="evidence" value="ECO:0007669"/>
    <property type="project" value="UniProtKB-KW"/>
</dbReference>
<dbReference type="GeneID" id="105910815"/>
<dbReference type="GO" id="GO:0007165">
    <property type="term" value="P:signal transduction"/>
    <property type="evidence" value="ECO:0007669"/>
    <property type="project" value="InterPro"/>
</dbReference>
<dbReference type="CDD" id="cd20816">
    <property type="entry name" value="C1_GMIP-like"/>
    <property type="match status" value="1"/>
</dbReference>
<protein>
    <recommendedName>
        <fullName evidence="6">Rho GTPase-activating protein 29</fullName>
    </recommendedName>
    <alternativeName>
        <fullName evidence="7">Rho-type GTPase-activating protein 29</fullName>
    </alternativeName>
</protein>
<dbReference type="Pfam" id="PF22699">
    <property type="entry name" value="GMIP-like_FCH"/>
    <property type="match status" value="1"/>
</dbReference>
<dbReference type="SUPFAM" id="SSF48350">
    <property type="entry name" value="GTPase activation domain, GAP"/>
    <property type="match status" value="1"/>
</dbReference>
<evidence type="ECO:0000259" key="10">
    <source>
        <dbReference type="PROSITE" id="PS50081"/>
    </source>
</evidence>
<evidence type="ECO:0000256" key="7">
    <source>
        <dbReference type="ARBA" id="ARBA00042921"/>
    </source>
</evidence>
<dbReference type="InterPro" id="IPR027267">
    <property type="entry name" value="AH/BAR_dom_sf"/>
</dbReference>
<dbReference type="PROSITE" id="PS50238">
    <property type="entry name" value="RHOGAP"/>
    <property type="match status" value="1"/>
</dbReference>
<dbReference type="Gene3D" id="1.10.555.10">
    <property type="entry name" value="Rho GTPase activation protein"/>
    <property type="match status" value="1"/>
</dbReference>
<dbReference type="SMART" id="SM00109">
    <property type="entry name" value="C1"/>
    <property type="match status" value="1"/>
</dbReference>
<evidence type="ECO:0000256" key="9">
    <source>
        <dbReference type="SAM" id="MobiDB-lite"/>
    </source>
</evidence>
<evidence type="ECO:0000256" key="1">
    <source>
        <dbReference type="ARBA" id="ARBA00022468"/>
    </source>
</evidence>
<feature type="compositionally biased region" description="Low complexity" evidence="9">
    <location>
        <begin position="513"/>
        <end position="528"/>
    </location>
</feature>
<evidence type="ECO:0000256" key="8">
    <source>
        <dbReference type="PROSITE-ProRule" id="PRU01077"/>
    </source>
</evidence>
<dbReference type="InterPro" id="IPR008936">
    <property type="entry name" value="Rho_GTPase_activation_prot"/>
</dbReference>
<feature type="domain" description="F-BAR" evidence="12">
    <location>
        <begin position="194"/>
        <end position="456"/>
    </location>
</feature>
<dbReference type="PROSITE" id="PS51741">
    <property type="entry name" value="F_BAR"/>
    <property type="match status" value="1"/>
</dbReference>
<keyword evidence="1" id="KW-0343">GTPase activation</keyword>
<gene>
    <name evidence="14" type="primary">LOC105910815</name>
</gene>
<evidence type="ECO:0000313" key="14">
    <source>
        <dbReference type="RefSeq" id="XP_012695017.2"/>
    </source>
</evidence>
<dbReference type="OrthoDB" id="79452at2759"/>
<dbReference type="Pfam" id="PF00130">
    <property type="entry name" value="C1_1"/>
    <property type="match status" value="1"/>
</dbReference>
<dbReference type="Gene3D" id="1.20.1270.60">
    <property type="entry name" value="Arfaptin homology (AH) domain/BAR domain"/>
    <property type="match status" value="1"/>
</dbReference>